<dbReference type="KEGG" id="mbat:BN1208_0867"/>
<accession>A0A0D6EVT5</accession>
<evidence type="ECO:0000313" key="2">
    <source>
        <dbReference type="EMBL" id="CEZ19752.1"/>
    </source>
</evidence>
<feature type="chain" id="PRO_5002303579" description="Lipoprotein" evidence="1">
    <location>
        <begin position="19"/>
        <end position="286"/>
    </location>
</feature>
<feature type="signal peptide" evidence="1">
    <location>
        <begin position="1"/>
        <end position="18"/>
    </location>
</feature>
<reference evidence="3" key="1">
    <citation type="submission" date="2014-12" db="EMBL/GenBank/DDBJ databases">
        <authorList>
            <person name="Salcher M.M."/>
        </authorList>
    </citation>
    <scope>NUCLEOTIDE SEQUENCE [LARGE SCALE GENOMIC DNA]</scope>
    <source>
        <strain evidence="3">MMS-10A-171</strain>
    </source>
</reference>
<dbReference type="AlphaFoldDB" id="A0A0D6EVT5"/>
<keyword evidence="1" id="KW-0732">Signal</keyword>
<proteinExistence type="predicted"/>
<evidence type="ECO:0000313" key="3">
    <source>
        <dbReference type="Proteomes" id="UP000064007"/>
    </source>
</evidence>
<dbReference type="RefSeq" id="WP_046488235.1">
    <property type="nucleotide sequence ID" value="NZ_LN827929.1"/>
</dbReference>
<dbReference type="EMBL" id="LN827929">
    <property type="protein sequence ID" value="CEZ19752.1"/>
    <property type="molecule type" value="Genomic_DNA"/>
</dbReference>
<organism evidence="2 3">
    <name type="scientific">Candidatus Methylopumilus planktonicus</name>
    <dbReference type="NCBI Taxonomy" id="1581557"/>
    <lineage>
        <taxon>Bacteria</taxon>
        <taxon>Pseudomonadati</taxon>
        <taxon>Pseudomonadota</taxon>
        <taxon>Betaproteobacteria</taxon>
        <taxon>Nitrosomonadales</taxon>
        <taxon>Methylophilaceae</taxon>
        <taxon>Candidatus Methylopumilus</taxon>
    </lineage>
</organism>
<keyword evidence="3" id="KW-1185">Reference proteome</keyword>
<sequence>MRLFFMLVISLFSSSVYCYEIPDIVKKDPKTISWNWTTFSADFGQKVTISADYTKSEKTNDNFIFIPTVTHQYQTNKTSDNIEWLRVHCDNNTQDSLGAYEKSFFSQTFSFKLNQMQLAENTNAAVAKQAVCGFKLDGKSFFGIMALVQTLNEFEKNPRIFFYAWSPEDITKENIHGSIVTFKIHIYQPSTKQMFSSSEANYDCEKKLMKNSQFTTTFDTAHGRQFLYHFNHVCSIKDKLASQIVESTPELKETKLSLENAKEKCTSFGLKPKTEKFGICVLELMK</sequence>
<dbReference type="Proteomes" id="UP000064007">
    <property type="component" value="Chromosome 1"/>
</dbReference>
<dbReference type="STRING" id="1581557.BN1208_0867"/>
<name>A0A0D6EVT5_9PROT</name>
<protein>
    <recommendedName>
        <fullName evidence="4">Lipoprotein</fullName>
    </recommendedName>
</protein>
<dbReference type="HOGENOM" id="CLU_972564_0_0_4"/>
<gene>
    <name evidence="2" type="ORF">BN1208_0867</name>
</gene>
<evidence type="ECO:0000256" key="1">
    <source>
        <dbReference type="SAM" id="SignalP"/>
    </source>
</evidence>
<evidence type="ECO:0008006" key="4">
    <source>
        <dbReference type="Google" id="ProtNLM"/>
    </source>
</evidence>